<dbReference type="EMBL" id="GECZ01021112">
    <property type="protein sequence ID" value="JAS48657.1"/>
    <property type="molecule type" value="Transcribed_RNA"/>
</dbReference>
<evidence type="ECO:0000256" key="1">
    <source>
        <dbReference type="SAM" id="SignalP"/>
    </source>
</evidence>
<proteinExistence type="predicted"/>
<evidence type="ECO:0008006" key="4">
    <source>
        <dbReference type="Google" id="ProtNLM"/>
    </source>
</evidence>
<reference evidence="2" key="1">
    <citation type="submission" date="2015-11" db="EMBL/GenBank/DDBJ databases">
        <title>De novo transcriptome assembly of four potential Pierce s Disease insect vectors from Arizona vineyards.</title>
        <authorList>
            <person name="Tassone E.E."/>
        </authorList>
    </citation>
    <scope>NUCLEOTIDE SEQUENCE</scope>
</reference>
<organism evidence="2">
    <name type="scientific">Cuerna arida</name>
    <dbReference type="NCBI Taxonomy" id="1464854"/>
    <lineage>
        <taxon>Eukaryota</taxon>
        <taxon>Metazoa</taxon>
        <taxon>Ecdysozoa</taxon>
        <taxon>Arthropoda</taxon>
        <taxon>Hexapoda</taxon>
        <taxon>Insecta</taxon>
        <taxon>Pterygota</taxon>
        <taxon>Neoptera</taxon>
        <taxon>Paraneoptera</taxon>
        <taxon>Hemiptera</taxon>
        <taxon>Auchenorrhyncha</taxon>
        <taxon>Membracoidea</taxon>
        <taxon>Cicadellidae</taxon>
        <taxon>Cicadellinae</taxon>
        <taxon>Proconiini</taxon>
        <taxon>Cuerna</taxon>
    </lineage>
</organism>
<accession>A0A1B6FBR2</accession>
<keyword evidence="1" id="KW-0732">Signal</keyword>
<dbReference type="AlphaFoldDB" id="A0A1B6FBR2"/>
<protein>
    <recommendedName>
        <fullName evidence="4">F5/8 type C domain-containing protein</fullName>
    </recommendedName>
</protein>
<feature type="non-terminal residue" evidence="2">
    <location>
        <position position="1"/>
    </location>
</feature>
<name>A0A1B6FBR2_9HEMI</name>
<feature type="chain" id="PRO_5008582847" description="F5/8 type C domain-containing protein" evidence="1">
    <location>
        <begin position="29"/>
        <end position="127"/>
    </location>
</feature>
<evidence type="ECO:0000313" key="2">
    <source>
        <dbReference type="EMBL" id="JAS47635.1"/>
    </source>
</evidence>
<sequence length="127" mass="13793">LLTQTATIMTSRLFALTLLLISLSGCESVIKVVTTAVVFTNSMGGGEDELQAPTHHTASKLFDAGGQVMEAWWTPLNQITDLSAIYKIDTVPEGRHVKLVAHGKPGQRDARVRIKIYADILGNDSRC</sequence>
<feature type="signal peptide" evidence="1">
    <location>
        <begin position="1"/>
        <end position="28"/>
    </location>
</feature>
<evidence type="ECO:0000313" key="3">
    <source>
        <dbReference type="EMBL" id="JAS48657.1"/>
    </source>
</evidence>
<gene>
    <name evidence="2" type="ORF">g.28005</name>
    <name evidence="3" type="ORF">g.28006</name>
</gene>
<dbReference type="EMBL" id="GECZ01022134">
    <property type="protein sequence ID" value="JAS47635.1"/>
    <property type="molecule type" value="Transcribed_RNA"/>
</dbReference>